<dbReference type="Proteomes" id="UP001606099">
    <property type="component" value="Unassembled WGS sequence"/>
</dbReference>
<evidence type="ECO:0000313" key="2">
    <source>
        <dbReference type="Proteomes" id="UP001606099"/>
    </source>
</evidence>
<accession>A0ABW7FR75</accession>
<reference evidence="1 2" key="1">
    <citation type="submission" date="2024-08" db="EMBL/GenBank/DDBJ databases">
        <authorList>
            <person name="Lu H."/>
        </authorList>
    </citation>
    <scope>NUCLEOTIDE SEQUENCE [LARGE SCALE GENOMIC DNA]</scope>
    <source>
        <strain evidence="1 2">BYS180W</strain>
    </source>
</reference>
<keyword evidence="2" id="KW-1185">Reference proteome</keyword>
<sequence length="69" mass="7453">MSTTPAPQALDRCPRCGQAFHCGVQDSHCDCQTLTLTPALRAELAQRWPGACLCLRCLRELSTGQVPPA</sequence>
<comment type="caution">
    <text evidence="1">The sequence shown here is derived from an EMBL/GenBank/DDBJ whole genome shotgun (WGS) entry which is preliminary data.</text>
</comment>
<name>A0ABW7FR75_9BURK</name>
<proteinExistence type="predicted"/>
<evidence type="ECO:0000313" key="1">
    <source>
        <dbReference type="EMBL" id="MFG6446801.1"/>
    </source>
</evidence>
<dbReference type="Pfam" id="PF14375">
    <property type="entry name" value="Cys_rich_CWC"/>
    <property type="match status" value="1"/>
</dbReference>
<gene>
    <name evidence="1" type="ORF">ACG0Z6_00945</name>
</gene>
<dbReference type="EMBL" id="JBIGHZ010000001">
    <property type="protein sequence ID" value="MFG6446801.1"/>
    <property type="molecule type" value="Genomic_DNA"/>
</dbReference>
<dbReference type="RefSeq" id="WP_394457938.1">
    <property type="nucleotide sequence ID" value="NZ_JBIGHZ010000001.1"/>
</dbReference>
<dbReference type="InterPro" id="IPR032720">
    <property type="entry name" value="Cys_rich_CWC"/>
</dbReference>
<protein>
    <submittedName>
        <fullName evidence="1">Cysteine-rich CWC family protein</fullName>
    </submittedName>
</protein>
<organism evidence="1 2">
    <name type="scientific">Roseateles rivi</name>
    <dbReference type="NCBI Taxonomy" id="3299028"/>
    <lineage>
        <taxon>Bacteria</taxon>
        <taxon>Pseudomonadati</taxon>
        <taxon>Pseudomonadota</taxon>
        <taxon>Betaproteobacteria</taxon>
        <taxon>Burkholderiales</taxon>
        <taxon>Sphaerotilaceae</taxon>
        <taxon>Roseateles</taxon>
    </lineage>
</organism>